<proteinExistence type="predicted"/>
<accession>A0A397HYM3</accession>
<keyword evidence="2" id="KW-1185">Reference proteome</keyword>
<dbReference type="OrthoDB" id="2480065at2759"/>
<evidence type="ECO:0000313" key="1">
    <source>
        <dbReference type="EMBL" id="RHZ66304.1"/>
    </source>
</evidence>
<gene>
    <name evidence="1" type="ORF">Glove_308g25</name>
</gene>
<dbReference type="EMBL" id="PQFF01000282">
    <property type="protein sequence ID" value="RHZ66304.1"/>
    <property type="molecule type" value="Genomic_DNA"/>
</dbReference>
<dbReference type="Proteomes" id="UP000266861">
    <property type="component" value="Unassembled WGS sequence"/>
</dbReference>
<sequence length="89" mass="10400">MISHNLLIKGDNITIEVLANKLQYNSCREGIRKRGLMFLEQLVSYNGKMLLYWHEITNNDQRGPKPRWFKMLENNVIINTTTRVLAPAL</sequence>
<evidence type="ECO:0000313" key="2">
    <source>
        <dbReference type="Proteomes" id="UP000266861"/>
    </source>
</evidence>
<reference evidence="1 2" key="1">
    <citation type="submission" date="2018-08" db="EMBL/GenBank/DDBJ databases">
        <title>Genome and evolution of the arbuscular mycorrhizal fungus Diversispora epigaea (formerly Glomus versiforme) and its bacterial endosymbionts.</title>
        <authorList>
            <person name="Sun X."/>
            <person name="Fei Z."/>
            <person name="Harrison M."/>
        </authorList>
    </citation>
    <scope>NUCLEOTIDE SEQUENCE [LARGE SCALE GENOMIC DNA]</scope>
    <source>
        <strain evidence="1 2">IT104</strain>
    </source>
</reference>
<name>A0A397HYM3_9GLOM</name>
<protein>
    <submittedName>
        <fullName evidence="1">Uncharacterized protein</fullName>
    </submittedName>
</protein>
<organism evidence="1 2">
    <name type="scientific">Diversispora epigaea</name>
    <dbReference type="NCBI Taxonomy" id="1348612"/>
    <lineage>
        <taxon>Eukaryota</taxon>
        <taxon>Fungi</taxon>
        <taxon>Fungi incertae sedis</taxon>
        <taxon>Mucoromycota</taxon>
        <taxon>Glomeromycotina</taxon>
        <taxon>Glomeromycetes</taxon>
        <taxon>Diversisporales</taxon>
        <taxon>Diversisporaceae</taxon>
        <taxon>Diversispora</taxon>
    </lineage>
</organism>
<dbReference type="AlphaFoldDB" id="A0A397HYM3"/>
<comment type="caution">
    <text evidence="1">The sequence shown here is derived from an EMBL/GenBank/DDBJ whole genome shotgun (WGS) entry which is preliminary data.</text>
</comment>